<feature type="disulfide bond" evidence="2">
    <location>
        <begin position="567"/>
        <end position="576"/>
    </location>
</feature>
<feature type="domain" description="VWFA" evidence="5">
    <location>
        <begin position="214"/>
        <end position="390"/>
    </location>
</feature>
<dbReference type="Gene3D" id="3.40.50.410">
    <property type="entry name" value="von Willebrand factor, type A domain"/>
    <property type="match status" value="2"/>
</dbReference>
<reference evidence="6" key="2">
    <citation type="submission" date="2020-11" db="EMBL/GenBank/DDBJ databases">
        <authorList>
            <person name="McCartney M.A."/>
            <person name="Auch B."/>
            <person name="Kono T."/>
            <person name="Mallez S."/>
            <person name="Becker A."/>
            <person name="Gohl D.M."/>
            <person name="Silverstein K.A.T."/>
            <person name="Koren S."/>
            <person name="Bechman K.B."/>
            <person name="Herman A."/>
            <person name="Abrahante J.E."/>
            <person name="Garbe J."/>
        </authorList>
    </citation>
    <scope>NUCLEOTIDE SEQUENCE</scope>
    <source>
        <strain evidence="6">Duluth1</strain>
        <tissue evidence="6">Whole animal</tissue>
    </source>
</reference>
<keyword evidence="3" id="KW-0732">Signal</keyword>
<dbReference type="AlphaFoldDB" id="A0A9D4MCY7"/>
<accession>A0A9D4MCY7</accession>
<dbReference type="InterPro" id="IPR002035">
    <property type="entry name" value="VWF_A"/>
</dbReference>
<keyword evidence="2" id="KW-0245">EGF-like domain</keyword>
<evidence type="ECO:0000256" key="2">
    <source>
        <dbReference type="PROSITE-ProRule" id="PRU00076"/>
    </source>
</evidence>
<dbReference type="Gene3D" id="2.10.25.10">
    <property type="entry name" value="Laminin"/>
    <property type="match status" value="3"/>
</dbReference>
<dbReference type="PROSITE" id="PS50234">
    <property type="entry name" value="VWFA"/>
    <property type="match status" value="2"/>
</dbReference>
<evidence type="ECO:0000259" key="5">
    <source>
        <dbReference type="PROSITE" id="PS50234"/>
    </source>
</evidence>
<dbReference type="SMART" id="SM00327">
    <property type="entry name" value="VWA"/>
    <property type="match status" value="2"/>
</dbReference>
<dbReference type="InterPro" id="IPR001881">
    <property type="entry name" value="EGF-like_Ca-bd_dom"/>
</dbReference>
<feature type="domain" description="EGF-like" evidence="4">
    <location>
        <begin position="407"/>
        <end position="444"/>
    </location>
</feature>
<dbReference type="InterPro" id="IPR036465">
    <property type="entry name" value="vWFA_dom_sf"/>
</dbReference>
<dbReference type="PROSITE" id="PS50026">
    <property type="entry name" value="EGF_3"/>
    <property type="match status" value="4"/>
</dbReference>
<dbReference type="PROSITE" id="PS01186">
    <property type="entry name" value="EGF_2"/>
    <property type="match status" value="2"/>
</dbReference>
<feature type="disulfide bond" evidence="2">
    <location>
        <begin position="548"/>
        <end position="565"/>
    </location>
</feature>
<feature type="signal peptide" evidence="3">
    <location>
        <begin position="1"/>
        <end position="16"/>
    </location>
</feature>
<feature type="domain" description="EGF-like" evidence="4">
    <location>
        <begin position="445"/>
        <end position="482"/>
    </location>
</feature>
<comment type="caution">
    <text evidence="6">The sequence shown here is derived from an EMBL/GenBank/DDBJ whole genome shotgun (WGS) entry which is preliminary data.</text>
</comment>
<keyword evidence="1 2" id="KW-1015">Disulfide bond</keyword>
<dbReference type="EMBL" id="JAIWYP010000002">
    <property type="protein sequence ID" value="KAH3873207.1"/>
    <property type="molecule type" value="Genomic_DNA"/>
</dbReference>
<evidence type="ECO:0000313" key="7">
    <source>
        <dbReference type="Proteomes" id="UP000828390"/>
    </source>
</evidence>
<dbReference type="CDD" id="cd01450">
    <property type="entry name" value="vWFA_subfamily_ECM"/>
    <property type="match status" value="2"/>
</dbReference>
<dbReference type="InterPro" id="IPR000742">
    <property type="entry name" value="EGF"/>
</dbReference>
<feature type="domain" description="EGF-like" evidence="4">
    <location>
        <begin position="492"/>
        <end position="530"/>
    </location>
</feature>
<feature type="disulfide bond" evidence="2">
    <location>
        <begin position="434"/>
        <end position="443"/>
    </location>
</feature>
<evidence type="ECO:0000256" key="3">
    <source>
        <dbReference type="SAM" id="SignalP"/>
    </source>
</evidence>
<dbReference type="CDD" id="cd00054">
    <property type="entry name" value="EGF_CA"/>
    <property type="match status" value="2"/>
</dbReference>
<keyword evidence="7" id="KW-1185">Reference proteome</keyword>
<proteinExistence type="predicted"/>
<feature type="domain" description="VWFA" evidence="5">
    <location>
        <begin position="27"/>
        <end position="201"/>
    </location>
</feature>
<protein>
    <submittedName>
        <fullName evidence="6">Uncharacterized protein</fullName>
    </submittedName>
</protein>
<dbReference type="SMART" id="SM00181">
    <property type="entry name" value="EGF"/>
    <property type="match status" value="4"/>
</dbReference>
<dbReference type="PRINTS" id="PR00453">
    <property type="entry name" value="VWFADOMAIN"/>
</dbReference>
<organism evidence="6 7">
    <name type="scientific">Dreissena polymorpha</name>
    <name type="common">Zebra mussel</name>
    <name type="synonym">Mytilus polymorpha</name>
    <dbReference type="NCBI Taxonomy" id="45954"/>
    <lineage>
        <taxon>Eukaryota</taxon>
        <taxon>Metazoa</taxon>
        <taxon>Spiralia</taxon>
        <taxon>Lophotrochozoa</taxon>
        <taxon>Mollusca</taxon>
        <taxon>Bivalvia</taxon>
        <taxon>Autobranchia</taxon>
        <taxon>Heteroconchia</taxon>
        <taxon>Euheterodonta</taxon>
        <taxon>Imparidentia</taxon>
        <taxon>Neoheterodontei</taxon>
        <taxon>Myida</taxon>
        <taxon>Dreissenoidea</taxon>
        <taxon>Dreissenidae</taxon>
        <taxon>Dreissena</taxon>
    </lineage>
</organism>
<feature type="chain" id="PRO_5038432274" evidence="3">
    <location>
        <begin position="17"/>
        <end position="700"/>
    </location>
</feature>
<name>A0A9D4MCY7_DREPO</name>
<evidence type="ECO:0000256" key="1">
    <source>
        <dbReference type="ARBA" id="ARBA00023157"/>
    </source>
</evidence>
<evidence type="ECO:0000313" key="6">
    <source>
        <dbReference type="EMBL" id="KAH3873207.1"/>
    </source>
</evidence>
<dbReference type="Pfam" id="PF00092">
    <property type="entry name" value="VWA"/>
    <property type="match status" value="2"/>
</dbReference>
<comment type="caution">
    <text evidence="2">Lacks conserved residue(s) required for the propagation of feature annotation.</text>
</comment>
<dbReference type="PANTHER" id="PTHR24020">
    <property type="entry name" value="COLLAGEN ALPHA"/>
    <property type="match status" value="1"/>
</dbReference>
<dbReference type="SUPFAM" id="SSF53300">
    <property type="entry name" value="vWA-like"/>
    <property type="match status" value="2"/>
</dbReference>
<dbReference type="InterPro" id="IPR050525">
    <property type="entry name" value="ECM_Assembly_Org"/>
</dbReference>
<evidence type="ECO:0000259" key="4">
    <source>
        <dbReference type="PROSITE" id="PS50026"/>
    </source>
</evidence>
<dbReference type="PROSITE" id="PS00022">
    <property type="entry name" value="EGF_1"/>
    <property type="match status" value="2"/>
</dbReference>
<feature type="disulfide bond" evidence="2">
    <location>
        <begin position="501"/>
        <end position="518"/>
    </location>
</feature>
<dbReference type="GO" id="GO:0005509">
    <property type="term" value="F:calcium ion binding"/>
    <property type="evidence" value="ECO:0007669"/>
    <property type="project" value="InterPro"/>
</dbReference>
<gene>
    <name evidence="6" type="ORF">DPMN_036436</name>
</gene>
<feature type="disulfide bond" evidence="2">
    <location>
        <begin position="453"/>
        <end position="470"/>
    </location>
</feature>
<dbReference type="PANTHER" id="PTHR24020:SF20">
    <property type="entry name" value="PH DOMAIN-CONTAINING PROTEIN"/>
    <property type="match status" value="1"/>
</dbReference>
<dbReference type="SUPFAM" id="SSF57196">
    <property type="entry name" value="EGF/Laminin"/>
    <property type="match status" value="3"/>
</dbReference>
<feature type="domain" description="EGF-like" evidence="4">
    <location>
        <begin position="539"/>
        <end position="577"/>
    </location>
</feature>
<sequence length="700" mass="77008">MQKLLVLLICINAAFALDKACPFKPTDLIFVLDGSGSEGQDNFNKQLAFVSNFTNQFKIGQNTTRVALVTFATDVTNEFYLGRYNANSSVIHAIQQAQYPNGETNTHLALDHVRLQSLSPHNGAERNVSKVVFVLTDGHSNEPDATRRASFELKKDPQVTVVAIGIGSGVGDKELREIASDANHTFRVTDFDALNPIKAELTKTTCDTCSHLSDICFVLDSSGSEGSAHFHQQLEFVKMVVNEFSMAETSNANICVVTFSTTSQCEIQLTSYNNKTALLENILNVPYRDGETMTHLGIKESIAQLTGYNARNNANKVMIILTDGRSTEQALTRLAAQQAHRAGIDVFSIGIGSSVDRNELAYIATDWHHVFAVDKFHDLPSIHQDVVDQICAKGLISTTTTLPPTHTKDTCAAHLHCQNGGHCHGQPAAYKCVCPAGFNGTYCENNVCSLNPCGPNGTCQPTTTDARYSCKCQPGYFGTSPPDHHNHLLSCQYYACDIDRCAPHGRCLPFAFYPYYYCECDAGYYGDSYQLTHRMHDCKNDACMYKHCHNMGECIRTKTFPFYRCHCIEGFKGTECQEQINTTHTTHAPHITHTTHAPHTTHTPHAQGNTTAIPVTQATTKHSTVSHVTHETTPATATTTLTTKATTTAATTQAHTTQTTHAHGNATALPVIQTTAHHFTSSHVTTKKQRQLQQQQRQHK</sequence>
<dbReference type="Proteomes" id="UP000828390">
    <property type="component" value="Unassembled WGS sequence"/>
</dbReference>
<dbReference type="SMART" id="SM00179">
    <property type="entry name" value="EGF_CA"/>
    <property type="match status" value="3"/>
</dbReference>
<reference evidence="6" key="1">
    <citation type="journal article" date="2019" name="bioRxiv">
        <title>The Genome of the Zebra Mussel, Dreissena polymorpha: A Resource for Invasive Species Research.</title>
        <authorList>
            <person name="McCartney M.A."/>
            <person name="Auch B."/>
            <person name="Kono T."/>
            <person name="Mallez S."/>
            <person name="Zhang Y."/>
            <person name="Obille A."/>
            <person name="Becker A."/>
            <person name="Abrahante J.E."/>
            <person name="Garbe J."/>
            <person name="Badalamenti J.P."/>
            <person name="Herman A."/>
            <person name="Mangelson H."/>
            <person name="Liachko I."/>
            <person name="Sullivan S."/>
            <person name="Sone E.D."/>
            <person name="Koren S."/>
            <person name="Silverstein K.A.T."/>
            <person name="Beckman K.B."/>
            <person name="Gohl D.M."/>
        </authorList>
    </citation>
    <scope>NUCLEOTIDE SEQUENCE</scope>
    <source>
        <strain evidence="6">Duluth1</strain>
        <tissue evidence="6">Whole animal</tissue>
    </source>
</reference>